<keyword evidence="2" id="KW-1185">Reference proteome</keyword>
<dbReference type="WBParaSite" id="nRc.2.0.1.t11597-RA">
    <property type="protein sequence ID" value="nRc.2.0.1.t11597-RA"/>
    <property type="gene ID" value="nRc.2.0.1.g11597"/>
</dbReference>
<evidence type="ECO:0000256" key="1">
    <source>
        <dbReference type="SAM" id="MobiDB-lite"/>
    </source>
</evidence>
<evidence type="ECO:0000313" key="3">
    <source>
        <dbReference type="WBParaSite" id="nRc.2.0.1.t11597-RA"/>
    </source>
</evidence>
<name>A0A915ICH1_ROMCU</name>
<protein>
    <submittedName>
        <fullName evidence="3">Uncharacterized protein</fullName>
    </submittedName>
</protein>
<proteinExistence type="predicted"/>
<evidence type="ECO:0000313" key="2">
    <source>
        <dbReference type="Proteomes" id="UP000887565"/>
    </source>
</evidence>
<organism evidence="2 3">
    <name type="scientific">Romanomermis culicivorax</name>
    <name type="common">Nematode worm</name>
    <dbReference type="NCBI Taxonomy" id="13658"/>
    <lineage>
        <taxon>Eukaryota</taxon>
        <taxon>Metazoa</taxon>
        <taxon>Ecdysozoa</taxon>
        <taxon>Nematoda</taxon>
        <taxon>Enoplea</taxon>
        <taxon>Dorylaimia</taxon>
        <taxon>Mermithida</taxon>
        <taxon>Mermithoidea</taxon>
        <taxon>Mermithidae</taxon>
        <taxon>Romanomermis</taxon>
    </lineage>
</organism>
<feature type="region of interest" description="Disordered" evidence="1">
    <location>
        <begin position="1"/>
        <end position="21"/>
    </location>
</feature>
<feature type="compositionally biased region" description="Basic and acidic residues" evidence="1">
    <location>
        <begin position="7"/>
        <end position="19"/>
    </location>
</feature>
<dbReference type="AlphaFoldDB" id="A0A915ICH1"/>
<accession>A0A915ICH1</accession>
<dbReference type="Proteomes" id="UP000887565">
    <property type="component" value="Unplaced"/>
</dbReference>
<reference evidence="3" key="1">
    <citation type="submission" date="2022-11" db="UniProtKB">
        <authorList>
            <consortium name="WormBaseParasite"/>
        </authorList>
    </citation>
    <scope>IDENTIFICATION</scope>
</reference>
<sequence>MWQTTKAIEEKTHNEEEKHKKNQSMDLLEYLDLLDEMMDEDWEEDRVDRPLIRNRKHLCQMYDDIEFKLEYGLGIQ</sequence>